<sequence>MPSLATAVGTTRESIYYLVDNPEHKTKKPFHVESPVGQAGLINVSYEGRDHLVTDIRGRQSDFQLDNVGFELVKHETSLSYEDFRDDSLIKSRYYKEVESLLQQKLGPSRIFIFNHVLRQAICSGTVKYLGPQLGAHIDQTPGSAKARILRELSEDAASLISKRYQILNVWRPLFGPLESFPLAFCEYRTLDQSQDLVTTNYVYPEFVGESYNVRFNESHKWCFASDQQVDEVWVFKCVDTTTDDSIAKVAAHTSFDYSGTPPDARLRESVEVRALVFYDD</sequence>
<gene>
    <name evidence="2" type="ORF">Q9L58_007931</name>
</gene>
<comment type="similarity">
    <text evidence="1">Belongs to the asaB hydroxylase/desaturase family.</text>
</comment>
<protein>
    <recommendedName>
        <fullName evidence="4">Methyltransferase</fullName>
    </recommendedName>
</protein>
<evidence type="ECO:0008006" key="4">
    <source>
        <dbReference type="Google" id="ProtNLM"/>
    </source>
</evidence>
<reference evidence="2 3" key="1">
    <citation type="submission" date="2024-02" db="EMBL/GenBank/DDBJ databases">
        <title>Discinaceae phylogenomics.</title>
        <authorList>
            <person name="Dirks A.C."/>
            <person name="James T.Y."/>
        </authorList>
    </citation>
    <scope>NUCLEOTIDE SEQUENCE [LARGE SCALE GENOMIC DNA]</scope>
    <source>
        <strain evidence="2 3">ACD0624</strain>
    </source>
</reference>
<evidence type="ECO:0000313" key="3">
    <source>
        <dbReference type="Proteomes" id="UP001447188"/>
    </source>
</evidence>
<evidence type="ECO:0000313" key="2">
    <source>
        <dbReference type="EMBL" id="KAL0633189.1"/>
    </source>
</evidence>
<comment type="caution">
    <text evidence="2">The sequence shown here is derived from an EMBL/GenBank/DDBJ whole genome shotgun (WGS) entry which is preliminary data.</text>
</comment>
<name>A0ABR3GB58_9PEZI</name>
<dbReference type="PANTHER" id="PTHR34598">
    <property type="entry name" value="BLL6449 PROTEIN"/>
    <property type="match status" value="1"/>
</dbReference>
<evidence type="ECO:0000256" key="1">
    <source>
        <dbReference type="ARBA" id="ARBA00023604"/>
    </source>
</evidence>
<keyword evidence="3" id="KW-1185">Reference proteome</keyword>
<proteinExistence type="inferred from homology"/>
<dbReference type="PANTHER" id="PTHR34598:SF3">
    <property type="entry name" value="OXIDOREDUCTASE AN1597"/>
    <property type="match status" value="1"/>
</dbReference>
<accession>A0ABR3GB58</accession>
<dbReference type="Proteomes" id="UP001447188">
    <property type="component" value="Unassembled WGS sequence"/>
</dbReference>
<dbReference type="NCBIfam" id="NF041278">
    <property type="entry name" value="CmcJ_NvfI_EfuI"/>
    <property type="match status" value="1"/>
</dbReference>
<organism evidence="2 3">
    <name type="scientific">Discina gigas</name>
    <dbReference type="NCBI Taxonomy" id="1032678"/>
    <lineage>
        <taxon>Eukaryota</taxon>
        <taxon>Fungi</taxon>
        <taxon>Dikarya</taxon>
        <taxon>Ascomycota</taxon>
        <taxon>Pezizomycotina</taxon>
        <taxon>Pezizomycetes</taxon>
        <taxon>Pezizales</taxon>
        <taxon>Discinaceae</taxon>
        <taxon>Discina</taxon>
    </lineage>
</organism>
<dbReference type="EMBL" id="JBBBZM010000134">
    <property type="protein sequence ID" value="KAL0633189.1"/>
    <property type="molecule type" value="Genomic_DNA"/>
</dbReference>
<dbReference type="InterPro" id="IPR044053">
    <property type="entry name" value="AsaB-like"/>
</dbReference>